<keyword evidence="1" id="KW-0805">Transcription regulation</keyword>
<organism evidence="4">
    <name type="scientific">Gordonia amarae</name>
    <dbReference type="NCBI Taxonomy" id="36821"/>
    <lineage>
        <taxon>Bacteria</taxon>
        <taxon>Bacillati</taxon>
        <taxon>Actinomycetota</taxon>
        <taxon>Actinomycetes</taxon>
        <taxon>Mycobacteriales</taxon>
        <taxon>Gordoniaceae</taxon>
        <taxon>Gordonia</taxon>
    </lineage>
</organism>
<dbReference type="PANTHER" id="PTHR46796:SF15">
    <property type="entry name" value="BLL1074 PROTEIN"/>
    <property type="match status" value="1"/>
</dbReference>
<dbReference type="InterPro" id="IPR050204">
    <property type="entry name" value="AraC_XylS_family_regulators"/>
</dbReference>
<proteinExistence type="predicted"/>
<evidence type="ECO:0000256" key="3">
    <source>
        <dbReference type="ARBA" id="ARBA00023163"/>
    </source>
</evidence>
<dbReference type="GO" id="GO:0043565">
    <property type="term" value="F:sequence-specific DNA binding"/>
    <property type="evidence" value="ECO:0007669"/>
    <property type="project" value="InterPro"/>
</dbReference>
<dbReference type="InterPro" id="IPR018060">
    <property type="entry name" value="HTH_AraC"/>
</dbReference>
<evidence type="ECO:0000313" key="4">
    <source>
        <dbReference type="EMBL" id="QHN41599.1"/>
    </source>
</evidence>
<dbReference type="InterPro" id="IPR046532">
    <property type="entry name" value="DUF6597"/>
</dbReference>
<gene>
    <name evidence="4" type="ORF">GII30_22745</name>
</gene>
<sequence>MAAATDDRTAGALWRAGHLAAEYTVLPDGCMDIIWTGEHLLIVGADTAPYVGHSDNGWSPIGFRFHPGVAPSVIGHDAQALTDSRIPAADLWPSARVAEWTERLWGSTDPAATLTALCTERAGRPPRVAAAATLLGTGRPIADVADRLGVTTRTLHRLSLRHFGYGPKTLARILRMRRALDLLPGDDPTTVAYAAGYADYAHMFRDLTELTGRSPVTFTANQESAQ</sequence>
<evidence type="ECO:0000256" key="2">
    <source>
        <dbReference type="ARBA" id="ARBA00023125"/>
    </source>
</evidence>
<dbReference type="SMART" id="SM00342">
    <property type="entry name" value="HTH_ARAC"/>
    <property type="match status" value="1"/>
</dbReference>
<dbReference type="EMBL" id="CP045810">
    <property type="protein sequence ID" value="QHN41599.1"/>
    <property type="molecule type" value="Genomic_DNA"/>
</dbReference>
<reference evidence="4" key="1">
    <citation type="journal article" date="2021" name="Nat. Microbiol.">
        <title>Cocultivation of an ultrasmall environmental parasitic bacterium with lytic ability against bacteria associated with wastewater foams.</title>
        <authorList>
            <person name="Batinovic S."/>
            <person name="Rose J.J.A."/>
            <person name="Ratcliffe J."/>
            <person name="Seviour R.J."/>
            <person name="Petrovski S."/>
        </authorList>
    </citation>
    <scope>NUCLEOTIDE SEQUENCE</scope>
    <source>
        <strain evidence="4">CON44</strain>
    </source>
</reference>
<dbReference type="Pfam" id="PF12833">
    <property type="entry name" value="HTH_18"/>
    <property type="match status" value="1"/>
</dbReference>
<dbReference type="GO" id="GO:0003700">
    <property type="term" value="F:DNA-binding transcription factor activity"/>
    <property type="evidence" value="ECO:0007669"/>
    <property type="project" value="InterPro"/>
</dbReference>
<dbReference type="RefSeq" id="WP_005183599.1">
    <property type="nucleotide sequence ID" value="NZ_CP045804.1"/>
</dbReference>
<evidence type="ECO:0000256" key="1">
    <source>
        <dbReference type="ARBA" id="ARBA00023015"/>
    </source>
</evidence>
<keyword evidence="2" id="KW-0238">DNA-binding</keyword>
<dbReference type="PANTHER" id="PTHR46796">
    <property type="entry name" value="HTH-TYPE TRANSCRIPTIONAL ACTIVATOR RHAS-RELATED"/>
    <property type="match status" value="1"/>
</dbReference>
<dbReference type="Gene3D" id="1.10.10.60">
    <property type="entry name" value="Homeodomain-like"/>
    <property type="match status" value="1"/>
</dbReference>
<name>A0A857MK02_9ACTN</name>
<keyword evidence="3" id="KW-0804">Transcription</keyword>
<accession>A0A857MK02</accession>
<dbReference type="Pfam" id="PF20240">
    <property type="entry name" value="DUF6597"/>
    <property type="match status" value="1"/>
</dbReference>
<dbReference type="PROSITE" id="PS01124">
    <property type="entry name" value="HTH_ARAC_FAMILY_2"/>
    <property type="match status" value="1"/>
</dbReference>
<dbReference type="AlphaFoldDB" id="A0A857MK02"/>
<protein>
    <submittedName>
        <fullName evidence="4">Helix-turn-helix domain-containing protein</fullName>
    </submittedName>
</protein>